<organism evidence="3 4">
    <name type="scientific">Pseudonocardia benzenivorans</name>
    <dbReference type="NCBI Taxonomy" id="228005"/>
    <lineage>
        <taxon>Bacteria</taxon>
        <taxon>Bacillati</taxon>
        <taxon>Actinomycetota</taxon>
        <taxon>Actinomycetes</taxon>
        <taxon>Pseudonocardiales</taxon>
        <taxon>Pseudonocardiaceae</taxon>
        <taxon>Pseudonocardia</taxon>
    </lineage>
</organism>
<evidence type="ECO:0000256" key="1">
    <source>
        <dbReference type="ARBA" id="ARBA00023002"/>
    </source>
</evidence>
<name>A0ABW3VGN9_9PSEU</name>
<dbReference type="Proteomes" id="UP001597182">
    <property type="component" value="Unassembled WGS sequence"/>
</dbReference>
<dbReference type="Gene3D" id="3.20.20.30">
    <property type="entry name" value="Luciferase-like domain"/>
    <property type="match status" value="1"/>
</dbReference>
<dbReference type="PANTHER" id="PTHR43244">
    <property type="match status" value="1"/>
</dbReference>
<feature type="domain" description="Luciferase-like" evidence="2">
    <location>
        <begin position="12"/>
        <end position="284"/>
    </location>
</feature>
<dbReference type="PANTHER" id="PTHR43244:SF1">
    <property type="entry name" value="5,10-METHYLENETETRAHYDROMETHANOPTERIN REDUCTASE"/>
    <property type="match status" value="1"/>
</dbReference>
<accession>A0ABW3VGN9</accession>
<gene>
    <name evidence="3" type="ORF">ACFQ34_11555</name>
</gene>
<sequence>MRISLNAAVGMGGPQTVPHAVEEVAGAADNGLAAAWLPQMPPWAGIAGWDALTVAAVAGAAVPGIGLGTSVVVAQTRHPLTLAGQALTVQSAVGNRLTLGIGVSQAPVIEPTFGYPFERPVRYLREYLEVLLPALAGEPVEHKGEALIANGQLTFPGVTAPPVVLAALGPQMLRLAGELTEGTVTLWTGVRTISEHITPRITAAAETAGRPQPRVIVGSLVCVTDDPDSARALAAERFAGAGQLPSYGAMLEIEGVASAVDVILVGTEEQIAADLRRYEEAGASELIAVLFGTAEDQARTMRFLSAINN</sequence>
<evidence type="ECO:0000313" key="4">
    <source>
        <dbReference type="Proteomes" id="UP001597182"/>
    </source>
</evidence>
<keyword evidence="1 3" id="KW-0560">Oxidoreductase</keyword>
<evidence type="ECO:0000313" key="3">
    <source>
        <dbReference type="EMBL" id="MFD1233921.1"/>
    </source>
</evidence>
<dbReference type="EMBL" id="JBHTMB010000089">
    <property type="protein sequence ID" value="MFD1233921.1"/>
    <property type="molecule type" value="Genomic_DNA"/>
</dbReference>
<dbReference type="Pfam" id="PF00296">
    <property type="entry name" value="Bac_luciferase"/>
    <property type="match status" value="1"/>
</dbReference>
<dbReference type="RefSeq" id="WP_339124259.1">
    <property type="nucleotide sequence ID" value="NZ_BAABKS010000008.1"/>
</dbReference>
<dbReference type="EC" id="1.-.-.-" evidence="3"/>
<evidence type="ECO:0000259" key="2">
    <source>
        <dbReference type="Pfam" id="PF00296"/>
    </source>
</evidence>
<comment type="caution">
    <text evidence="3">The sequence shown here is derived from an EMBL/GenBank/DDBJ whole genome shotgun (WGS) entry which is preliminary data.</text>
</comment>
<dbReference type="SUPFAM" id="SSF51679">
    <property type="entry name" value="Bacterial luciferase-like"/>
    <property type="match status" value="1"/>
</dbReference>
<proteinExistence type="predicted"/>
<dbReference type="GO" id="GO:0016491">
    <property type="term" value="F:oxidoreductase activity"/>
    <property type="evidence" value="ECO:0007669"/>
    <property type="project" value="UniProtKB-KW"/>
</dbReference>
<protein>
    <submittedName>
        <fullName evidence="3">TIGR03564 family F420-dependent LLM class oxidoreductase</fullName>
        <ecNumber evidence="3">1.-.-.-</ecNumber>
    </submittedName>
</protein>
<dbReference type="InterPro" id="IPR011251">
    <property type="entry name" value="Luciferase-like_dom"/>
</dbReference>
<reference evidence="4" key="1">
    <citation type="journal article" date="2019" name="Int. J. Syst. Evol. Microbiol.">
        <title>The Global Catalogue of Microorganisms (GCM) 10K type strain sequencing project: providing services to taxonomists for standard genome sequencing and annotation.</title>
        <authorList>
            <consortium name="The Broad Institute Genomics Platform"/>
            <consortium name="The Broad Institute Genome Sequencing Center for Infectious Disease"/>
            <person name="Wu L."/>
            <person name="Ma J."/>
        </authorList>
    </citation>
    <scope>NUCLEOTIDE SEQUENCE [LARGE SCALE GENOMIC DNA]</scope>
    <source>
        <strain evidence="4">CCUG 49018</strain>
    </source>
</reference>
<dbReference type="NCBIfam" id="TIGR03564">
    <property type="entry name" value="F420_MSMEG_4879"/>
    <property type="match status" value="1"/>
</dbReference>
<keyword evidence="4" id="KW-1185">Reference proteome</keyword>
<dbReference type="InterPro" id="IPR036661">
    <property type="entry name" value="Luciferase-like_sf"/>
</dbReference>
<dbReference type="InterPro" id="IPR050564">
    <property type="entry name" value="F420-G6PD/mer"/>
</dbReference>
<dbReference type="CDD" id="cd01097">
    <property type="entry name" value="Tetrahydromethanopterin_reductase"/>
    <property type="match status" value="1"/>
</dbReference>
<dbReference type="InterPro" id="IPR019910">
    <property type="entry name" value="Lucif-like_OxRdtase_MSMEG_4879"/>
</dbReference>